<dbReference type="InterPro" id="IPR018247">
    <property type="entry name" value="EF_Hand_1_Ca_BS"/>
</dbReference>
<dbReference type="PANTHER" id="PTHR16056:SF2">
    <property type="entry name" value="TESTIS-EXPRESSED PROTEIN 10"/>
    <property type="match status" value="1"/>
</dbReference>
<evidence type="ECO:0000256" key="1">
    <source>
        <dbReference type="ARBA" id="ARBA00004123"/>
    </source>
</evidence>
<dbReference type="InterPro" id="IPR011989">
    <property type="entry name" value="ARM-like"/>
</dbReference>
<accession>A0A2G5UTB0</accession>
<proteinExistence type="inferred from homology"/>
<dbReference type="PROSITE" id="PS00018">
    <property type="entry name" value="EF_HAND_1"/>
    <property type="match status" value="1"/>
</dbReference>
<protein>
    <recommendedName>
        <fullName evidence="4">Pre-rRNA-processing protein Ipi1 N-terminal domain-containing protein</fullName>
    </recommendedName>
</protein>
<sequence length="369" mass="41434">MVTKKKARKNEDFKKVKLKVGKKLKKTTTTDTTIKAKRVVLASQLEEKVETDENPLSFRGLTLDELCKQMGHFNSKVKMNAIQGLKQILTSRPDLVNVHLRLLVPSVVVHVSDASFEPPTRQNLLNLFKILCTASVQSMSAHITLFLAHVLRALTNIVTEVRHLALNTLSVLLDRYPSLCRNHADLFPCFINYLGSSKRLSWHKAGLIDTILNFINVYDMNRERKMETTELKIDFENGKMEGEVNTKNVFIQNPDASPFDFGVVSSSKSHAVSPFELPDALLNLANVLAPIISSIVLEDAGGQFMIQGVKLIEAIVRGAENQPNDFLLKDFRKQVYDSMSSVRIAISKRQGKSDRFRTAASWLVTSSDH</sequence>
<evidence type="ECO:0000313" key="6">
    <source>
        <dbReference type="Proteomes" id="UP000230233"/>
    </source>
</evidence>
<evidence type="ECO:0000256" key="3">
    <source>
        <dbReference type="ARBA" id="ARBA00023242"/>
    </source>
</evidence>
<dbReference type="FunFam" id="1.25.10.10:FF:001318">
    <property type="entry name" value="Protein CBG13183"/>
    <property type="match status" value="1"/>
</dbReference>
<feature type="domain" description="Pre-rRNA-processing protein Ipi1 N-terminal" evidence="4">
    <location>
        <begin position="138"/>
        <end position="203"/>
    </location>
</feature>
<comment type="similarity">
    <text evidence="2">Belongs to the IPI1/TEX10 family.</text>
</comment>
<evidence type="ECO:0000313" key="5">
    <source>
        <dbReference type="EMBL" id="PIC42795.1"/>
    </source>
</evidence>
<keyword evidence="3" id="KW-0539">Nucleus</keyword>
<dbReference type="EMBL" id="PDUG01000003">
    <property type="protein sequence ID" value="PIC42795.1"/>
    <property type="molecule type" value="Genomic_DNA"/>
</dbReference>
<evidence type="ECO:0000256" key="2">
    <source>
        <dbReference type="ARBA" id="ARBA00006427"/>
    </source>
</evidence>
<dbReference type="InterPro" id="IPR024679">
    <property type="entry name" value="Ipi1_N"/>
</dbReference>
<dbReference type="OrthoDB" id="361362at2759"/>
<dbReference type="SUPFAM" id="SSF48371">
    <property type="entry name" value="ARM repeat"/>
    <property type="match status" value="1"/>
</dbReference>
<dbReference type="Pfam" id="PF12333">
    <property type="entry name" value="Ipi1_N"/>
    <property type="match status" value="1"/>
</dbReference>
<gene>
    <name evidence="5" type="primary">Cni-Y48A6C.4</name>
    <name evidence="5" type="synonym">Cnig_chr_III.g9756</name>
    <name evidence="5" type="ORF">B9Z55_009756</name>
</gene>
<comment type="caution">
    <text evidence="5">The sequence shown here is derived from an EMBL/GenBank/DDBJ whole genome shotgun (WGS) entry which is preliminary data.</text>
</comment>
<dbReference type="GO" id="GO:0071339">
    <property type="term" value="C:MLL1 complex"/>
    <property type="evidence" value="ECO:0007669"/>
    <property type="project" value="TreeGrafter"/>
</dbReference>
<comment type="subcellular location">
    <subcellularLocation>
        <location evidence="1">Nucleus</location>
    </subcellularLocation>
</comment>
<reference evidence="6" key="1">
    <citation type="submission" date="2017-10" db="EMBL/GenBank/DDBJ databases">
        <title>Rapid genome shrinkage in a self-fertile nematode reveals novel sperm competition proteins.</title>
        <authorList>
            <person name="Yin D."/>
            <person name="Schwarz E.M."/>
            <person name="Thomas C.G."/>
            <person name="Felde R.L."/>
            <person name="Korf I.F."/>
            <person name="Cutter A.D."/>
            <person name="Schartner C.M."/>
            <person name="Ralston E.J."/>
            <person name="Meyer B.J."/>
            <person name="Haag E.S."/>
        </authorList>
    </citation>
    <scope>NUCLEOTIDE SEQUENCE [LARGE SCALE GENOMIC DNA]</scope>
    <source>
        <strain evidence="6">JU1422</strain>
    </source>
</reference>
<evidence type="ECO:0000259" key="4">
    <source>
        <dbReference type="Pfam" id="PF12333"/>
    </source>
</evidence>
<dbReference type="STRING" id="1611254.A0A2G5UTB0"/>
<dbReference type="InterPro" id="IPR016024">
    <property type="entry name" value="ARM-type_fold"/>
</dbReference>
<keyword evidence="6" id="KW-1185">Reference proteome</keyword>
<organism evidence="5 6">
    <name type="scientific">Caenorhabditis nigoni</name>
    <dbReference type="NCBI Taxonomy" id="1611254"/>
    <lineage>
        <taxon>Eukaryota</taxon>
        <taxon>Metazoa</taxon>
        <taxon>Ecdysozoa</taxon>
        <taxon>Nematoda</taxon>
        <taxon>Chromadorea</taxon>
        <taxon>Rhabditida</taxon>
        <taxon>Rhabditina</taxon>
        <taxon>Rhabditomorpha</taxon>
        <taxon>Rhabditoidea</taxon>
        <taxon>Rhabditidae</taxon>
        <taxon>Peloderinae</taxon>
        <taxon>Caenorhabditis</taxon>
    </lineage>
</organism>
<dbReference type="Gene3D" id="1.25.10.10">
    <property type="entry name" value="Leucine-rich Repeat Variant"/>
    <property type="match status" value="1"/>
</dbReference>
<dbReference type="Proteomes" id="UP000230233">
    <property type="component" value="Chromosome III"/>
</dbReference>
<dbReference type="AlphaFoldDB" id="A0A2G5UTB0"/>
<name>A0A2G5UTB0_9PELO</name>
<dbReference type="PANTHER" id="PTHR16056">
    <property type="entry name" value="REGULATOR OF MICROTUBULE DYNAMICS PROTEIN"/>
    <property type="match status" value="1"/>
</dbReference>